<dbReference type="OrthoDB" id="5853397at2759"/>
<sequence>MLRTPYEEKEPWMFTVTKYKGTIYIKAEQTEYERIQSDTIDTQKQHIFKWGYKFEDYLTQKSTSNLNDIVNTNQQNHVVYQREIDGYNILYGAEVDAVMHDRATPLRLKDCVEFKVNLEITSNQHYKIFAKRKFLHWWTQSYLVGIPTIICGFRNHNGIVRKIEKFSVQELSEGMEWRQDVCKAFLANLLKSLRNEMIVKSNLVFNISWKPIGAVIQVYETKLPLSHILPSWYTKKIF</sequence>
<dbReference type="GO" id="GO:0004518">
    <property type="term" value="F:nuclease activity"/>
    <property type="evidence" value="ECO:0007669"/>
    <property type="project" value="UniProtKB-KW"/>
</dbReference>
<dbReference type="PANTHER" id="PTHR12395">
    <property type="entry name" value="DOM-3 RELATED"/>
    <property type="match status" value="1"/>
</dbReference>
<keyword evidence="2" id="KW-0479">Metal-binding</keyword>
<evidence type="ECO:0000256" key="2">
    <source>
        <dbReference type="RuleBase" id="RU367113"/>
    </source>
</evidence>
<keyword evidence="2" id="KW-0694">RNA-binding</keyword>
<dbReference type="Pfam" id="PF08652">
    <property type="entry name" value="RAI1"/>
    <property type="match status" value="1"/>
</dbReference>
<dbReference type="EC" id="3.6.1.-" evidence="2"/>
<evidence type="ECO:0000313" key="4">
    <source>
        <dbReference type="EMBL" id="CDW20047.1"/>
    </source>
</evidence>
<name>A0A0K2T377_LEPSM</name>
<dbReference type="GO" id="GO:0005634">
    <property type="term" value="C:nucleus"/>
    <property type="evidence" value="ECO:0007669"/>
    <property type="project" value="UniProtKB-SubCell"/>
</dbReference>
<organism evidence="4">
    <name type="scientific">Lepeophtheirus salmonis</name>
    <name type="common">Salmon louse</name>
    <name type="synonym">Caligus salmonis</name>
    <dbReference type="NCBI Taxonomy" id="72036"/>
    <lineage>
        <taxon>Eukaryota</taxon>
        <taxon>Metazoa</taxon>
        <taxon>Ecdysozoa</taxon>
        <taxon>Arthropoda</taxon>
        <taxon>Crustacea</taxon>
        <taxon>Multicrustacea</taxon>
        <taxon>Hexanauplia</taxon>
        <taxon>Copepoda</taxon>
        <taxon>Siphonostomatoida</taxon>
        <taxon>Caligidae</taxon>
        <taxon>Lepeophtheirus</taxon>
    </lineage>
</organism>
<dbReference type="EMBL" id="HACA01002686">
    <property type="protein sequence ID" value="CDW20047.1"/>
    <property type="molecule type" value="Transcribed_RNA"/>
</dbReference>
<dbReference type="GO" id="GO:0046872">
    <property type="term" value="F:metal ion binding"/>
    <property type="evidence" value="ECO:0007669"/>
    <property type="project" value="UniProtKB-KW"/>
</dbReference>
<proteinExistence type="inferred from homology"/>
<evidence type="ECO:0000256" key="1">
    <source>
        <dbReference type="ARBA" id="ARBA00006562"/>
    </source>
</evidence>
<dbReference type="InterPro" id="IPR039039">
    <property type="entry name" value="RAI1-like_fam"/>
</dbReference>
<keyword evidence="2" id="KW-0540">Nuclease</keyword>
<dbReference type="PANTHER" id="PTHR12395:SF9">
    <property type="entry name" value="DECAPPING AND EXORIBONUCLEASE PROTEIN"/>
    <property type="match status" value="1"/>
</dbReference>
<reference evidence="4" key="1">
    <citation type="submission" date="2014-05" db="EMBL/GenBank/DDBJ databases">
        <authorList>
            <person name="Chronopoulou M."/>
        </authorList>
    </citation>
    <scope>NUCLEOTIDE SEQUENCE</scope>
    <source>
        <tissue evidence="4">Whole organism</tissue>
    </source>
</reference>
<dbReference type="GO" id="GO:0034353">
    <property type="term" value="F:mRNA 5'-diphosphatase activity"/>
    <property type="evidence" value="ECO:0007669"/>
    <property type="project" value="TreeGrafter"/>
</dbReference>
<protein>
    <recommendedName>
        <fullName evidence="2">Decapping nuclease</fullName>
        <ecNumber evidence="2">3.6.1.-</ecNumber>
    </recommendedName>
</protein>
<dbReference type="GO" id="GO:0000956">
    <property type="term" value="P:nuclear-transcribed mRNA catabolic process"/>
    <property type="evidence" value="ECO:0007669"/>
    <property type="project" value="TreeGrafter"/>
</dbReference>
<keyword evidence="2" id="KW-0378">Hydrolase</keyword>
<keyword evidence="2" id="KW-0539">Nucleus</keyword>
<feature type="domain" description="RAI1-like" evidence="3">
    <location>
        <begin position="2"/>
        <end position="233"/>
    </location>
</feature>
<comment type="subcellular location">
    <subcellularLocation>
        <location evidence="2">Nucleus</location>
    </subcellularLocation>
</comment>
<dbReference type="GO" id="GO:0005829">
    <property type="term" value="C:cytosol"/>
    <property type="evidence" value="ECO:0007669"/>
    <property type="project" value="TreeGrafter"/>
</dbReference>
<keyword evidence="2" id="KW-0547">Nucleotide-binding</keyword>
<dbReference type="AlphaFoldDB" id="A0A0K2T377"/>
<dbReference type="GO" id="GO:0003723">
    <property type="term" value="F:RNA binding"/>
    <property type="evidence" value="ECO:0007669"/>
    <property type="project" value="UniProtKB-KW"/>
</dbReference>
<dbReference type="GO" id="GO:0000166">
    <property type="term" value="F:nucleotide binding"/>
    <property type="evidence" value="ECO:0007669"/>
    <property type="project" value="UniProtKB-KW"/>
</dbReference>
<evidence type="ECO:0000259" key="3">
    <source>
        <dbReference type="Pfam" id="PF08652"/>
    </source>
</evidence>
<dbReference type="InterPro" id="IPR013961">
    <property type="entry name" value="RAI1"/>
</dbReference>
<comment type="similarity">
    <text evidence="1 2">Belongs to the DXO/Dom3Z family.</text>
</comment>
<dbReference type="GO" id="GO:0110155">
    <property type="term" value="P:NAD-cap decapping"/>
    <property type="evidence" value="ECO:0007669"/>
    <property type="project" value="TreeGrafter"/>
</dbReference>
<comment type="cofactor">
    <cofactor evidence="2">
        <name>a divalent metal cation</name>
        <dbReference type="ChEBI" id="CHEBI:60240"/>
    </cofactor>
</comment>
<accession>A0A0K2T377</accession>
<comment type="function">
    <text evidence="2">Decapping enzyme for NAD-capped RNAs: specifically hydrolyzes the nicotinamide adenine dinucleotide (NAD) cap from a subset of RNAs by removing the entire NAD moiety from the 5'-end of an NAD-capped RNA.</text>
</comment>